<comment type="subcellular location">
    <subcellularLocation>
        <location evidence="1">Cell membrane</location>
        <topology evidence="1">Lipid-anchor</topology>
    </subcellularLocation>
</comment>
<comment type="caution">
    <text evidence="12">The sequence shown here is derived from an EMBL/GenBank/DDBJ whole genome shotgun (WGS) entry which is preliminary data.</text>
</comment>
<keyword evidence="9" id="KW-0636">Prenylation</keyword>
<dbReference type="AlphaFoldDB" id="A0AAV8A3C4"/>
<dbReference type="Proteomes" id="UP001146793">
    <property type="component" value="Unassembled WGS sequence"/>
</dbReference>
<sequence>MTEYKLVVVGGGGVGKSALTIQLVQSHFVDEYDPTIEDSYRRQVVIDEETCLLDILDTAGQEEYSAMRDSYMRAGEGFLIIYAINSRNSFDEVSSFREQITRVKDSDDVPMIIVGNKNDLENERQVSQGEGTDLAKSFNCPFIETSAKTRTNVEEAFFGLVREIRKIKFGTKEENTENTKKKKKGGWKKKLKCSLM</sequence>
<evidence type="ECO:0000256" key="1">
    <source>
        <dbReference type="ARBA" id="ARBA00004193"/>
    </source>
</evidence>
<comment type="similarity">
    <text evidence="2">Belongs to the small GTPase superfamily. Ras family.</text>
</comment>
<reference evidence="12" key="2">
    <citation type="submission" date="2022-08" db="EMBL/GenBank/DDBJ databases">
        <title>Novel sulphate-reducing endosymbionts in the free-living metamonad Anaeramoeba.</title>
        <authorList>
            <person name="Jerlstrom-Hultqvist J."/>
            <person name="Cepicka I."/>
            <person name="Gallot-Lavallee L."/>
            <person name="Salas-Leiva D."/>
            <person name="Curtis B.A."/>
            <person name="Zahonova K."/>
            <person name="Pipaliya S."/>
            <person name="Dacks J."/>
            <person name="Roger A.J."/>
        </authorList>
    </citation>
    <scope>NUCLEOTIDE SEQUENCE</scope>
    <source>
        <strain evidence="12">Busselton2</strain>
    </source>
</reference>
<dbReference type="GO" id="GO:0007165">
    <property type="term" value="P:signal transduction"/>
    <property type="evidence" value="ECO:0007669"/>
    <property type="project" value="InterPro"/>
</dbReference>
<organism evidence="12 15">
    <name type="scientific">Anaeramoeba flamelloides</name>
    <dbReference type="NCBI Taxonomy" id="1746091"/>
    <lineage>
        <taxon>Eukaryota</taxon>
        <taxon>Metamonada</taxon>
        <taxon>Anaeramoebidae</taxon>
        <taxon>Anaeramoeba</taxon>
    </lineage>
</organism>
<evidence type="ECO:0000256" key="4">
    <source>
        <dbReference type="ARBA" id="ARBA00022481"/>
    </source>
</evidence>
<keyword evidence="6" id="KW-0342">GTP-binding</keyword>
<dbReference type="EMBL" id="JANTQA010000016">
    <property type="protein sequence ID" value="KAJ3447396.1"/>
    <property type="molecule type" value="Genomic_DNA"/>
</dbReference>
<dbReference type="Pfam" id="PF00071">
    <property type="entry name" value="Ras"/>
    <property type="match status" value="1"/>
</dbReference>
<dbReference type="InterPro" id="IPR027417">
    <property type="entry name" value="P-loop_NTPase"/>
</dbReference>
<keyword evidence="8" id="KW-0449">Lipoprotein</keyword>
<proteinExistence type="inferred from homology"/>
<evidence type="ECO:0000256" key="3">
    <source>
        <dbReference type="ARBA" id="ARBA00022475"/>
    </source>
</evidence>
<dbReference type="EMBL" id="JAOAOG010000243">
    <property type="protein sequence ID" value="KAJ6236474.1"/>
    <property type="molecule type" value="Genomic_DNA"/>
</dbReference>
<accession>A0AAV8A3C4</accession>
<keyword evidence="3" id="KW-1003">Cell membrane</keyword>
<evidence type="ECO:0000256" key="5">
    <source>
        <dbReference type="ARBA" id="ARBA00022741"/>
    </source>
</evidence>
<dbReference type="SMART" id="SM00175">
    <property type="entry name" value="RAB"/>
    <property type="match status" value="1"/>
</dbReference>
<evidence type="ECO:0000256" key="6">
    <source>
        <dbReference type="ARBA" id="ARBA00023134"/>
    </source>
</evidence>
<dbReference type="FunFam" id="3.40.50.300:FF:000080">
    <property type="entry name" value="Ras-like GTPase Ras1"/>
    <property type="match status" value="1"/>
</dbReference>
<feature type="region of interest" description="Disordered" evidence="10">
    <location>
        <begin position="173"/>
        <end position="196"/>
    </location>
</feature>
<reference evidence="13" key="1">
    <citation type="submission" date="2022-08" db="EMBL/GenBank/DDBJ databases">
        <title>Novel sulfate-reducing endosymbionts in the free-living metamonad Anaeramoeba.</title>
        <authorList>
            <person name="Jerlstrom-Hultqvist J."/>
            <person name="Cepicka I."/>
            <person name="Gallot-Lavallee L."/>
            <person name="Salas-Leiva D."/>
            <person name="Curtis B.A."/>
            <person name="Zahonova K."/>
            <person name="Pipaliya S."/>
            <person name="Dacks J."/>
            <person name="Roger A.J."/>
        </authorList>
    </citation>
    <scope>NUCLEOTIDE SEQUENCE</scope>
    <source>
        <strain evidence="13">Schooner1</strain>
    </source>
</reference>
<evidence type="ECO:0000313" key="12">
    <source>
        <dbReference type="EMBL" id="KAJ3448793.1"/>
    </source>
</evidence>
<evidence type="ECO:0000256" key="10">
    <source>
        <dbReference type="SAM" id="MobiDB-lite"/>
    </source>
</evidence>
<dbReference type="GO" id="GO:0005525">
    <property type="term" value="F:GTP binding"/>
    <property type="evidence" value="ECO:0007669"/>
    <property type="project" value="UniProtKB-KW"/>
</dbReference>
<keyword evidence="5" id="KW-0547">Nucleotide-binding</keyword>
<keyword evidence="4" id="KW-0488">Methylation</keyword>
<dbReference type="PROSITE" id="PS51420">
    <property type="entry name" value="RHO"/>
    <property type="match status" value="1"/>
</dbReference>
<gene>
    <name evidence="12" type="ORF">M0812_01278</name>
    <name evidence="11" type="ORF">M0812_07626</name>
    <name evidence="14" type="ORF">M0813_27012</name>
    <name evidence="13" type="ORF">M0813_27861</name>
</gene>
<dbReference type="InterPro" id="IPR020849">
    <property type="entry name" value="Small_GTPase_Ras-type"/>
</dbReference>
<dbReference type="Proteomes" id="UP001150062">
    <property type="component" value="Unassembled WGS sequence"/>
</dbReference>
<dbReference type="InterPro" id="IPR001806">
    <property type="entry name" value="Small_GTPase"/>
</dbReference>
<evidence type="ECO:0000313" key="16">
    <source>
        <dbReference type="Proteomes" id="UP001150062"/>
    </source>
</evidence>
<dbReference type="SMART" id="SM00174">
    <property type="entry name" value="RHO"/>
    <property type="match status" value="1"/>
</dbReference>
<dbReference type="EMBL" id="JAOAOG010000239">
    <property type="protein sequence ID" value="KAJ6237451.1"/>
    <property type="molecule type" value="Genomic_DNA"/>
</dbReference>
<name>A0AAV8A3C4_9EUKA</name>
<keyword evidence="16" id="KW-1185">Reference proteome</keyword>
<evidence type="ECO:0000313" key="15">
    <source>
        <dbReference type="Proteomes" id="UP001146793"/>
    </source>
</evidence>
<dbReference type="PROSITE" id="PS51419">
    <property type="entry name" value="RAB"/>
    <property type="match status" value="1"/>
</dbReference>
<dbReference type="InterPro" id="IPR005225">
    <property type="entry name" value="Small_GTP-bd"/>
</dbReference>
<evidence type="ECO:0000256" key="2">
    <source>
        <dbReference type="ARBA" id="ARBA00008344"/>
    </source>
</evidence>
<evidence type="ECO:0000256" key="8">
    <source>
        <dbReference type="ARBA" id="ARBA00023288"/>
    </source>
</evidence>
<dbReference type="SMART" id="SM00176">
    <property type="entry name" value="RAN"/>
    <property type="match status" value="1"/>
</dbReference>
<dbReference type="SUPFAM" id="SSF52540">
    <property type="entry name" value="P-loop containing nucleoside triphosphate hydrolases"/>
    <property type="match status" value="1"/>
</dbReference>
<protein>
    <submittedName>
        <fullName evidence="12">Ras-like protein rasd</fullName>
    </submittedName>
</protein>
<dbReference type="Gene3D" id="3.40.50.300">
    <property type="entry name" value="P-loop containing nucleotide triphosphate hydrolases"/>
    <property type="match status" value="1"/>
</dbReference>
<dbReference type="PROSITE" id="PS51421">
    <property type="entry name" value="RAS"/>
    <property type="match status" value="1"/>
</dbReference>
<dbReference type="GO" id="GO:0005886">
    <property type="term" value="C:plasma membrane"/>
    <property type="evidence" value="ECO:0007669"/>
    <property type="project" value="UniProtKB-SubCell"/>
</dbReference>
<evidence type="ECO:0000313" key="11">
    <source>
        <dbReference type="EMBL" id="KAJ3447396.1"/>
    </source>
</evidence>
<evidence type="ECO:0000256" key="9">
    <source>
        <dbReference type="ARBA" id="ARBA00023289"/>
    </source>
</evidence>
<dbReference type="PANTHER" id="PTHR24070">
    <property type="entry name" value="RAS, DI-RAS, AND RHEB FAMILY MEMBERS OF SMALL GTPASE SUPERFAMILY"/>
    <property type="match status" value="1"/>
</dbReference>
<dbReference type="NCBIfam" id="TIGR00231">
    <property type="entry name" value="small_GTP"/>
    <property type="match status" value="1"/>
</dbReference>
<evidence type="ECO:0000313" key="14">
    <source>
        <dbReference type="EMBL" id="KAJ6237451.1"/>
    </source>
</evidence>
<dbReference type="SMART" id="SM00173">
    <property type="entry name" value="RAS"/>
    <property type="match status" value="1"/>
</dbReference>
<evidence type="ECO:0000256" key="7">
    <source>
        <dbReference type="ARBA" id="ARBA00023136"/>
    </source>
</evidence>
<dbReference type="PRINTS" id="PR00449">
    <property type="entry name" value="RASTRNSFRMNG"/>
</dbReference>
<keyword evidence="7" id="KW-0472">Membrane</keyword>
<feature type="compositionally biased region" description="Basic residues" evidence="10">
    <location>
        <begin position="180"/>
        <end position="196"/>
    </location>
</feature>
<evidence type="ECO:0000313" key="13">
    <source>
        <dbReference type="EMBL" id="KAJ6236474.1"/>
    </source>
</evidence>
<dbReference type="EMBL" id="JANTQA010000015">
    <property type="protein sequence ID" value="KAJ3448793.1"/>
    <property type="molecule type" value="Genomic_DNA"/>
</dbReference>
<dbReference type="GO" id="GO:0003924">
    <property type="term" value="F:GTPase activity"/>
    <property type="evidence" value="ECO:0007669"/>
    <property type="project" value="InterPro"/>
</dbReference>